<feature type="domain" description="Serine aminopeptidase S33" evidence="2">
    <location>
        <begin position="131"/>
        <end position="233"/>
    </location>
</feature>
<comment type="caution">
    <text evidence="3">The sequence shown here is derived from an EMBL/GenBank/DDBJ whole genome shotgun (WGS) entry which is preliminary data.</text>
</comment>
<dbReference type="InterPro" id="IPR022742">
    <property type="entry name" value="Hydrolase_4"/>
</dbReference>
<evidence type="ECO:0000313" key="4">
    <source>
        <dbReference type="Proteomes" id="UP000077002"/>
    </source>
</evidence>
<dbReference type="EMBL" id="LVKK01000110">
    <property type="protein sequence ID" value="OAG35706.1"/>
    <property type="molecule type" value="Genomic_DNA"/>
</dbReference>
<dbReference type="AlphaFoldDB" id="A0A177EVR4"/>
<evidence type="ECO:0000313" key="3">
    <source>
        <dbReference type="EMBL" id="OAG35706.1"/>
    </source>
</evidence>
<evidence type="ECO:0000259" key="2">
    <source>
        <dbReference type="Pfam" id="PF12146"/>
    </source>
</evidence>
<accession>A0A177EVR4</accession>
<dbReference type="InterPro" id="IPR029058">
    <property type="entry name" value="AB_hydrolase_fold"/>
</dbReference>
<sequence>MSAFFLSLISLTALVQSSPILSVKTVKTVKTCQEYNISLNLTTLNLKWALDPLETNEDAAAYSIQGQRRDALTVFQPVTPPTAPETAVYTVTGTFCQPASGGNGTVLLATHGGGYDRYYWDPSIQPENYSFVDYAVSRGYSIFYYDRVGLGESQSVSGYVAQTSIHTAVVKELVKVIRSGKFGHPPSKVALVGHSLGSAYSNGVLNSDPDLVDAAVLTGFAYNVVPPSGGTTLLAKLEDPFRFGSLDGGWTTWADVYSNIQSFFKPPFYDRKVVQWTEDNKQPTGLLEGISIGAANFSSPGFTGPVLILSGEYDLIACGGYCPGFLETGPSQVFPAAKPLVTYIQPKSGHAVNFALNATGSFDVITKFLKQNGI</sequence>
<proteinExistence type="predicted"/>
<keyword evidence="4" id="KW-1185">Reference proteome</keyword>
<organism evidence="3 4">
    <name type="scientific">Fonsecaea monophora</name>
    <dbReference type="NCBI Taxonomy" id="254056"/>
    <lineage>
        <taxon>Eukaryota</taxon>
        <taxon>Fungi</taxon>
        <taxon>Dikarya</taxon>
        <taxon>Ascomycota</taxon>
        <taxon>Pezizomycotina</taxon>
        <taxon>Eurotiomycetes</taxon>
        <taxon>Chaetothyriomycetidae</taxon>
        <taxon>Chaetothyriales</taxon>
        <taxon>Herpotrichiellaceae</taxon>
        <taxon>Fonsecaea</taxon>
    </lineage>
</organism>
<dbReference type="PANTHER" id="PTHR43194">
    <property type="entry name" value="HYDROLASE ALPHA/BETA FOLD FAMILY"/>
    <property type="match status" value="1"/>
</dbReference>
<dbReference type="Gene3D" id="3.40.50.1820">
    <property type="entry name" value="alpha/beta hydrolase"/>
    <property type="match status" value="1"/>
</dbReference>
<keyword evidence="1" id="KW-0732">Signal</keyword>
<reference evidence="3 4" key="1">
    <citation type="submission" date="2016-03" db="EMBL/GenBank/DDBJ databases">
        <title>Draft genome sequence of the Fonsecaea monophora CBS 269.37.</title>
        <authorList>
            <person name="Bombassaro A."/>
            <person name="Vinicius W.A."/>
            <person name="De Hoog S."/>
            <person name="Sun J."/>
            <person name="Souza E.M."/>
            <person name="Raittz R.T."/>
            <person name="Costa F."/>
            <person name="Leao A.C."/>
            <person name="Tadra-Sfeir M.Z."/>
            <person name="Baura V."/>
            <person name="Balsanelli E."/>
            <person name="Pedrosa F.O."/>
            <person name="Moreno L.F."/>
            <person name="Steffens M.B."/>
            <person name="Xi L."/>
            <person name="Bocca A.L."/>
            <person name="Felipe M.S."/>
            <person name="Teixeira M."/>
            <person name="Telles Filho F.Q."/>
            <person name="Azevedo C.M."/>
            <person name="Gomes R."/>
            <person name="Vicente V.A."/>
        </authorList>
    </citation>
    <scope>NUCLEOTIDE SEQUENCE [LARGE SCALE GENOMIC DNA]</scope>
    <source>
        <strain evidence="3 4">CBS 269.37</strain>
    </source>
</reference>
<dbReference type="PANTHER" id="PTHR43194:SF2">
    <property type="entry name" value="PEROXISOMAL MEMBRANE PROTEIN LPX1"/>
    <property type="match status" value="1"/>
</dbReference>
<dbReference type="SUPFAM" id="SSF53474">
    <property type="entry name" value="alpha/beta-Hydrolases"/>
    <property type="match status" value="1"/>
</dbReference>
<dbReference type="InterPro" id="IPR050228">
    <property type="entry name" value="Carboxylesterase_BioH"/>
</dbReference>
<dbReference type="RefSeq" id="XP_022507658.1">
    <property type="nucleotide sequence ID" value="XM_022660024.1"/>
</dbReference>
<name>A0A177EVR4_9EURO</name>
<gene>
    <name evidence="3" type="ORF">AYO21_10100</name>
</gene>
<dbReference type="Pfam" id="PF12146">
    <property type="entry name" value="Hydrolase_4"/>
    <property type="match status" value="1"/>
</dbReference>
<dbReference type="OrthoDB" id="190201at2759"/>
<feature type="chain" id="PRO_5008060719" description="Serine aminopeptidase S33 domain-containing protein" evidence="1">
    <location>
        <begin position="18"/>
        <end position="374"/>
    </location>
</feature>
<protein>
    <recommendedName>
        <fullName evidence="2">Serine aminopeptidase S33 domain-containing protein</fullName>
    </recommendedName>
</protein>
<dbReference type="Proteomes" id="UP000077002">
    <property type="component" value="Unassembled WGS sequence"/>
</dbReference>
<evidence type="ECO:0000256" key="1">
    <source>
        <dbReference type="SAM" id="SignalP"/>
    </source>
</evidence>
<dbReference type="GeneID" id="34605225"/>
<feature type="signal peptide" evidence="1">
    <location>
        <begin position="1"/>
        <end position="17"/>
    </location>
</feature>